<gene>
    <name evidence="1" type="ORF">DXB99_02935</name>
</gene>
<dbReference type="Proteomes" id="UP000260758">
    <property type="component" value="Unassembled WGS sequence"/>
</dbReference>
<accession>A0A3E4YL56</accession>
<reference evidence="1 2" key="1">
    <citation type="submission" date="2018-08" db="EMBL/GenBank/DDBJ databases">
        <title>A genome reference for cultivated species of the human gut microbiota.</title>
        <authorList>
            <person name="Zou Y."/>
            <person name="Xue W."/>
            <person name="Luo G."/>
        </authorList>
    </citation>
    <scope>NUCLEOTIDE SEQUENCE [LARGE SCALE GENOMIC DNA]</scope>
    <source>
        <strain evidence="1 2">OM07-13</strain>
    </source>
</reference>
<sequence length="113" mass="13575">MDSYVLLENTERILFHTKGDKPKSYIDVLYDYISKYNSEKEHIWEPFIYKFYKDDYKPLGYAINNDNGLYLLTNLYDKGIYEINTVKDCFNSDIPNLYNIRKIGFIMEDKNLN</sequence>
<dbReference type="RefSeq" id="WP_117718255.1">
    <property type="nucleotide sequence ID" value="NZ_QSTP01000001.1"/>
</dbReference>
<evidence type="ECO:0000313" key="2">
    <source>
        <dbReference type="Proteomes" id="UP000260758"/>
    </source>
</evidence>
<comment type="caution">
    <text evidence="1">The sequence shown here is derived from an EMBL/GenBank/DDBJ whole genome shotgun (WGS) entry which is preliminary data.</text>
</comment>
<organism evidence="1 2">
    <name type="scientific">Agathobacter rectalis</name>
    <dbReference type="NCBI Taxonomy" id="39491"/>
    <lineage>
        <taxon>Bacteria</taxon>
        <taxon>Bacillati</taxon>
        <taxon>Bacillota</taxon>
        <taxon>Clostridia</taxon>
        <taxon>Lachnospirales</taxon>
        <taxon>Lachnospiraceae</taxon>
        <taxon>Agathobacter</taxon>
    </lineage>
</organism>
<protein>
    <submittedName>
        <fullName evidence="1">Uncharacterized protein</fullName>
    </submittedName>
</protein>
<proteinExistence type="predicted"/>
<evidence type="ECO:0000313" key="1">
    <source>
        <dbReference type="EMBL" id="RGM75496.1"/>
    </source>
</evidence>
<name>A0A3E4YL56_9FIRM</name>
<dbReference type="AlphaFoldDB" id="A0A3E4YL56"/>
<dbReference type="EMBL" id="QSTP01000001">
    <property type="protein sequence ID" value="RGM75496.1"/>
    <property type="molecule type" value="Genomic_DNA"/>
</dbReference>